<proteinExistence type="predicted"/>
<protein>
    <submittedName>
        <fullName evidence="2">Uncharacterized protein</fullName>
    </submittedName>
</protein>
<evidence type="ECO:0000313" key="2">
    <source>
        <dbReference type="EMBL" id="PTQ88562.1"/>
    </source>
</evidence>
<evidence type="ECO:0000313" key="3">
    <source>
        <dbReference type="Proteomes" id="UP000244223"/>
    </source>
</evidence>
<sequence length="115" mass="12546">MRTLILGVSLMALTLAASVVANADPRQSSASYERIIHPVPESPMTMHTGFGRVSAIDGIQLTIAHDTIIPGKGIVMYSKYRVTSEQVQDISVGAHIHYQWMQHDDGKVISSISKD</sequence>
<keyword evidence="1" id="KW-0732">Signal</keyword>
<name>A0A2T5IXA2_9GAMM</name>
<evidence type="ECO:0000256" key="1">
    <source>
        <dbReference type="SAM" id="SignalP"/>
    </source>
</evidence>
<comment type="caution">
    <text evidence="2">The sequence shown here is derived from an EMBL/GenBank/DDBJ whole genome shotgun (WGS) entry which is preliminary data.</text>
</comment>
<dbReference type="EMBL" id="QAON01000011">
    <property type="protein sequence ID" value="PTQ88562.1"/>
    <property type="molecule type" value="Genomic_DNA"/>
</dbReference>
<accession>A0A2T5IXA2</accession>
<dbReference type="Proteomes" id="UP000244223">
    <property type="component" value="Unassembled WGS sequence"/>
</dbReference>
<keyword evidence="3" id="KW-1185">Reference proteome</keyword>
<dbReference type="RefSeq" id="WP_146164459.1">
    <property type="nucleotide sequence ID" value="NZ_QAON01000011.1"/>
</dbReference>
<reference evidence="2 3" key="1">
    <citation type="submission" date="2018-04" db="EMBL/GenBank/DDBJ databases">
        <title>Genomic Encyclopedia of Archaeal and Bacterial Type Strains, Phase II (KMG-II): from individual species to whole genera.</title>
        <authorList>
            <person name="Goeker M."/>
        </authorList>
    </citation>
    <scope>NUCLEOTIDE SEQUENCE [LARGE SCALE GENOMIC DNA]</scope>
    <source>
        <strain evidence="2 3">DSM 5822</strain>
    </source>
</reference>
<gene>
    <name evidence="2" type="ORF">C8N29_11185</name>
</gene>
<dbReference type="AlphaFoldDB" id="A0A2T5IXA2"/>
<feature type="chain" id="PRO_5015412870" evidence="1">
    <location>
        <begin position="24"/>
        <end position="115"/>
    </location>
</feature>
<organism evidence="2 3">
    <name type="scientific">Agitococcus lubricus</name>
    <dbReference type="NCBI Taxonomy" id="1077255"/>
    <lineage>
        <taxon>Bacteria</taxon>
        <taxon>Pseudomonadati</taxon>
        <taxon>Pseudomonadota</taxon>
        <taxon>Gammaproteobacteria</taxon>
        <taxon>Moraxellales</taxon>
        <taxon>Moraxellaceae</taxon>
        <taxon>Agitococcus</taxon>
    </lineage>
</organism>
<dbReference type="OrthoDB" id="9833522at2"/>
<feature type="signal peptide" evidence="1">
    <location>
        <begin position="1"/>
        <end position="23"/>
    </location>
</feature>